<dbReference type="AlphaFoldDB" id="A0AAV7RTQ2"/>
<evidence type="ECO:0000256" key="1">
    <source>
        <dbReference type="SAM" id="MobiDB-lite"/>
    </source>
</evidence>
<dbReference type="Proteomes" id="UP001066276">
    <property type="component" value="Chromosome 5"/>
</dbReference>
<name>A0AAV7RTQ2_PLEWA</name>
<proteinExistence type="predicted"/>
<keyword evidence="3" id="KW-1185">Reference proteome</keyword>
<protein>
    <submittedName>
        <fullName evidence="2">Uncharacterized protein</fullName>
    </submittedName>
</protein>
<dbReference type="EMBL" id="JANPWB010000009">
    <property type="protein sequence ID" value="KAJ1154564.1"/>
    <property type="molecule type" value="Genomic_DNA"/>
</dbReference>
<comment type="caution">
    <text evidence="2">The sequence shown here is derived from an EMBL/GenBank/DDBJ whole genome shotgun (WGS) entry which is preliminary data.</text>
</comment>
<accession>A0AAV7RTQ2</accession>
<evidence type="ECO:0000313" key="3">
    <source>
        <dbReference type="Proteomes" id="UP001066276"/>
    </source>
</evidence>
<sequence length="74" mass="7969">MTPLQEAPSGPAKQSPGGAFLHPEVPSSDVDPGVKIKMPEEEEPGRRAAEEEEPAHIHRGENNRTETPGEESNT</sequence>
<reference evidence="2" key="1">
    <citation type="journal article" date="2022" name="bioRxiv">
        <title>Sequencing and chromosome-scale assembly of the giantPleurodeles waltlgenome.</title>
        <authorList>
            <person name="Brown T."/>
            <person name="Elewa A."/>
            <person name="Iarovenko S."/>
            <person name="Subramanian E."/>
            <person name="Araus A.J."/>
            <person name="Petzold A."/>
            <person name="Susuki M."/>
            <person name="Suzuki K.-i.T."/>
            <person name="Hayashi T."/>
            <person name="Toyoda A."/>
            <person name="Oliveira C."/>
            <person name="Osipova E."/>
            <person name="Leigh N.D."/>
            <person name="Simon A."/>
            <person name="Yun M.H."/>
        </authorList>
    </citation>
    <scope>NUCLEOTIDE SEQUENCE</scope>
    <source>
        <strain evidence="2">20211129_DDA</strain>
        <tissue evidence="2">Liver</tissue>
    </source>
</reference>
<organism evidence="2 3">
    <name type="scientific">Pleurodeles waltl</name>
    <name type="common">Iberian ribbed newt</name>
    <dbReference type="NCBI Taxonomy" id="8319"/>
    <lineage>
        <taxon>Eukaryota</taxon>
        <taxon>Metazoa</taxon>
        <taxon>Chordata</taxon>
        <taxon>Craniata</taxon>
        <taxon>Vertebrata</taxon>
        <taxon>Euteleostomi</taxon>
        <taxon>Amphibia</taxon>
        <taxon>Batrachia</taxon>
        <taxon>Caudata</taxon>
        <taxon>Salamandroidea</taxon>
        <taxon>Salamandridae</taxon>
        <taxon>Pleurodelinae</taxon>
        <taxon>Pleurodeles</taxon>
    </lineage>
</organism>
<feature type="region of interest" description="Disordered" evidence="1">
    <location>
        <begin position="1"/>
        <end position="74"/>
    </location>
</feature>
<gene>
    <name evidence="2" type="ORF">NDU88_007313</name>
</gene>
<feature type="compositionally biased region" description="Basic and acidic residues" evidence="1">
    <location>
        <begin position="32"/>
        <end position="64"/>
    </location>
</feature>
<evidence type="ECO:0000313" key="2">
    <source>
        <dbReference type="EMBL" id="KAJ1154564.1"/>
    </source>
</evidence>